<dbReference type="InterPro" id="IPR011024">
    <property type="entry name" value="G_crystallin-like"/>
</dbReference>
<sequence length="292" mass="32518">MLTSSLIAIRHLYYFQPHRYTTIKSPYSKFIFQTLNFYPFLLKLSNIKPRSRMAINSKSIALIGLIAGAITLASCQLNQRAVLYDELNGGGNYMIVPEQYADDLGSTAFDNRVRSVCVTGIWLFYQDTDYNSDGPRGMEYVFGRDNFCTNIRTLPNAISSLRFAGASTNFADDTFTLYQFDYFQGEEEYLTTEASNLNLVGDHKSIIITGKVNWVVYDQPNFQGNSICLVVPEAGNERPAPAFISDLSSEGIPHGSIRSVRKGCSINATVVNLHSFARAGGDRSTFVPTQLV</sequence>
<dbReference type="EMBL" id="CAXLJM020000007">
    <property type="protein sequence ID" value="CAL8072530.1"/>
    <property type="molecule type" value="Genomic_DNA"/>
</dbReference>
<proteinExistence type="predicted"/>
<reference evidence="1 2" key="1">
    <citation type="submission" date="2024-08" db="EMBL/GenBank/DDBJ databases">
        <authorList>
            <person name="Cucini C."/>
            <person name="Frati F."/>
        </authorList>
    </citation>
    <scope>NUCLEOTIDE SEQUENCE [LARGE SCALE GENOMIC DNA]</scope>
</reference>
<dbReference type="SUPFAM" id="SSF49695">
    <property type="entry name" value="gamma-Crystallin-like"/>
    <property type="match status" value="2"/>
</dbReference>
<evidence type="ECO:0000313" key="1">
    <source>
        <dbReference type="EMBL" id="CAL8072530.1"/>
    </source>
</evidence>
<dbReference type="Gene3D" id="2.60.20.10">
    <property type="entry name" value="Crystallins"/>
    <property type="match status" value="2"/>
</dbReference>
<gene>
    <name evidence="1" type="ORF">ODALV1_LOCUS2215</name>
</gene>
<name>A0ABP1PP79_9HEXA</name>
<comment type="caution">
    <text evidence="1">The sequence shown here is derived from an EMBL/GenBank/DDBJ whole genome shotgun (WGS) entry which is preliminary data.</text>
</comment>
<protein>
    <submittedName>
        <fullName evidence="1">Uncharacterized protein</fullName>
    </submittedName>
</protein>
<organism evidence="1 2">
    <name type="scientific">Orchesella dallaii</name>
    <dbReference type="NCBI Taxonomy" id="48710"/>
    <lineage>
        <taxon>Eukaryota</taxon>
        <taxon>Metazoa</taxon>
        <taxon>Ecdysozoa</taxon>
        <taxon>Arthropoda</taxon>
        <taxon>Hexapoda</taxon>
        <taxon>Collembola</taxon>
        <taxon>Entomobryomorpha</taxon>
        <taxon>Entomobryoidea</taxon>
        <taxon>Orchesellidae</taxon>
        <taxon>Orchesellinae</taxon>
        <taxon>Orchesella</taxon>
    </lineage>
</organism>
<evidence type="ECO:0000313" key="2">
    <source>
        <dbReference type="Proteomes" id="UP001642540"/>
    </source>
</evidence>
<dbReference type="Proteomes" id="UP001642540">
    <property type="component" value="Unassembled WGS sequence"/>
</dbReference>
<accession>A0ABP1PP79</accession>
<keyword evidence="2" id="KW-1185">Reference proteome</keyword>